<dbReference type="eggNOG" id="COG3512">
    <property type="taxonomic scope" value="Bacteria"/>
</dbReference>
<gene>
    <name evidence="9 10" type="primary">cas2</name>
    <name evidence="10" type="ORF">HMP0721_2346</name>
</gene>
<dbReference type="OrthoDB" id="9791737at2"/>
<comment type="caution">
    <text evidence="10">The sequence shown here is derived from an EMBL/GenBank/DDBJ whole genome shotgun (WGS) entry which is preliminary data.</text>
</comment>
<reference evidence="10 11" key="1">
    <citation type="submission" date="2010-12" db="EMBL/GenBank/DDBJ databases">
        <authorList>
            <person name="Muzny D."/>
            <person name="Qin X."/>
            <person name="Deng J."/>
            <person name="Jiang H."/>
            <person name="Liu Y."/>
            <person name="Qu J."/>
            <person name="Song X.-Z."/>
            <person name="Zhang L."/>
            <person name="Thornton R."/>
            <person name="Coyle M."/>
            <person name="Francisco L."/>
            <person name="Jackson L."/>
            <person name="Javaid M."/>
            <person name="Korchina V."/>
            <person name="Kovar C."/>
            <person name="Mata R."/>
            <person name="Mathew T."/>
            <person name="Ngo R."/>
            <person name="Nguyen L."/>
            <person name="Nguyen N."/>
            <person name="Okwuonu G."/>
            <person name="Ongeri F."/>
            <person name="Pham C."/>
            <person name="Simmons D."/>
            <person name="Wilczek-Boney K."/>
            <person name="Hale W."/>
            <person name="Jakkamsetti A."/>
            <person name="Pham P."/>
            <person name="Ruth R."/>
            <person name="San Lucas F."/>
            <person name="Warren J."/>
            <person name="Zhang J."/>
            <person name="Zhao Z."/>
            <person name="Zhou C."/>
            <person name="Zhu D."/>
            <person name="Lee S."/>
            <person name="Bess C."/>
            <person name="Blankenburg K."/>
            <person name="Forbes L."/>
            <person name="Fu Q."/>
            <person name="Gubbala S."/>
            <person name="Hirani K."/>
            <person name="Jayaseelan J.C."/>
            <person name="Lara F."/>
            <person name="Munidasa M."/>
            <person name="Palculict T."/>
            <person name="Patil S."/>
            <person name="Pu L.-L."/>
            <person name="Saada N."/>
            <person name="Tang L."/>
            <person name="Weissenberger G."/>
            <person name="Zhu Y."/>
            <person name="Hemphill L."/>
            <person name="Shang Y."/>
            <person name="Youmans B."/>
            <person name="Ayvaz T."/>
            <person name="Ross M."/>
            <person name="Santibanez J."/>
            <person name="Aqrawi P."/>
            <person name="Gross S."/>
            <person name="Joshi V."/>
            <person name="Fowler G."/>
            <person name="Nazareth L."/>
            <person name="Reid J."/>
            <person name="Worley K."/>
            <person name="Petrosino J."/>
            <person name="Highlander S."/>
            <person name="Gibbs R."/>
        </authorList>
    </citation>
    <scope>NUCLEOTIDE SEQUENCE [LARGE SCALE GENOMIC DNA]</scope>
    <source>
        <strain evidence="10 11">ATCC 23263</strain>
    </source>
</reference>
<dbReference type="InterPro" id="IPR021127">
    <property type="entry name" value="CRISPR_associated_Cas2"/>
</dbReference>
<evidence type="ECO:0000256" key="6">
    <source>
        <dbReference type="ARBA" id="ARBA00022801"/>
    </source>
</evidence>
<keyword evidence="11" id="KW-1185">Reference proteome</keyword>
<comment type="cofactor">
    <cofactor evidence="1 9">
        <name>Mg(2+)</name>
        <dbReference type="ChEBI" id="CHEBI:18420"/>
    </cofactor>
</comment>
<evidence type="ECO:0000313" key="11">
    <source>
        <dbReference type="Proteomes" id="UP000004754"/>
    </source>
</evidence>
<organism evidence="10 11">
    <name type="scientific">Pseudoramibacter alactolyticus ATCC 23263</name>
    <dbReference type="NCBI Taxonomy" id="887929"/>
    <lineage>
        <taxon>Bacteria</taxon>
        <taxon>Bacillati</taxon>
        <taxon>Bacillota</taxon>
        <taxon>Clostridia</taxon>
        <taxon>Eubacteriales</taxon>
        <taxon>Eubacteriaceae</taxon>
        <taxon>Pseudoramibacter</taxon>
    </lineage>
</organism>
<dbReference type="GO" id="GO:0051607">
    <property type="term" value="P:defense response to virus"/>
    <property type="evidence" value="ECO:0007669"/>
    <property type="project" value="UniProtKB-UniRule"/>
</dbReference>
<dbReference type="Pfam" id="PF09827">
    <property type="entry name" value="CRISPR_Cas2"/>
    <property type="match status" value="1"/>
</dbReference>
<name>E6MK11_9FIRM</name>
<keyword evidence="7 9" id="KW-0460">Magnesium</keyword>
<dbReference type="RefSeq" id="WP_006599768.1">
    <property type="nucleotide sequence ID" value="NZ_GL622359.1"/>
</dbReference>
<protein>
    <recommendedName>
        <fullName evidence="9">CRISPR-associated endoribonuclease Cas2</fullName>
        <ecNumber evidence="9">3.1.-.-</ecNumber>
    </recommendedName>
</protein>
<keyword evidence="5 9" id="KW-0255">Endonuclease</keyword>
<keyword evidence="3 9" id="KW-0540">Nuclease</keyword>
<dbReference type="SUPFAM" id="SSF143430">
    <property type="entry name" value="TTP0101/SSO1404-like"/>
    <property type="match status" value="1"/>
</dbReference>
<keyword evidence="4 9" id="KW-0479">Metal-binding</keyword>
<dbReference type="HOGENOM" id="CLU_150500_1_1_9"/>
<comment type="similarity">
    <text evidence="2 9">Belongs to the CRISPR-associated endoribonuclease Cas2 protein family.</text>
</comment>
<evidence type="ECO:0000256" key="2">
    <source>
        <dbReference type="ARBA" id="ARBA00009959"/>
    </source>
</evidence>
<sequence length="101" mass="11482">MRVIILFDLPTTTAADRRDYAQFRKFLIKNGFFMMQESVYCKLARNTPAANAIIEGVRKHKPTSGLVQAMKVTEKQYAAMEYIVGSSSSEVLNTDERLVFL</sequence>
<dbReference type="GO" id="GO:0046872">
    <property type="term" value="F:metal ion binding"/>
    <property type="evidence" value="ECO:0007669"/>
    <property type="project" value="UniProtKB-UniRule"/>
</dbReference>
<dbReference type="EC" id="3.1.-.-" evidence="9"/>
<dbReference type="InterPro" id="IPR019199">
    <property type="entry name" value="Virulence_VapD/CRISPR_Cas2"/>
</dbReference>
<evidence type="ECO:0000256" key="3">
    <source>
        <dbReference type="ARBA" id="ARBA00022722"/>
    </source>
</evidence>
<evidence type="ECO:0000313" key="10">
    <source>
        <dbReference type="EMBL" id="EFV00530.1"/>
    </source>
</evidence>
<comment type="subunit">
    <text evidence="9">Homodimer, forms a heterotetramer with a Cas1 homodimer.</text>
</comment>
<evidence type="ECO:0000256" key="4">
    <source>
        <dbReference type="ARBA" id="ARBA00022723"/>
    </source>
</evidence>
<dbReference type="NCBIfam" id="TIGR01573">
    <property type="entry name" value="cas2"/>
    <property type="match status" value="1"/>
</dbReference>
<dbReference type="GO" id="GO:0004521">
    <property type="term" value="F:RNA endonuclease activity"/>
    <property type="evidence" value="ECO:0007669"/>
    <property type="project" value="InterPro"/>
</dbReference>
<dbReference type="HAMAP" id="MF_01471">
    <property type="entry name" value="Cas2"/>
    <property type="match status" value="1"/>
</dbReference>
<evidence type="ECO:0000256" key="8">
    <source>
        <dbReference type="ARBA" id="ARBA00023118"/>
    </source>
</evidence>
<dbReference type="AlphaFoldDB" id="E6MK11"/>
<evidence type="ECO:0000256" key="1">
    <source>
        <dbReference type="ARBA" id="ARBA00001946"/>
    </source>
</evidence>
<keyword evidence="6 9" id="KW-0378">Hydrolase</keyword>
<keyword evidence="8 9" id="KW-0051">Antiviral defense</keyword>
<dbReference type="GO" id="GO:0016787">
    <property type="term" value="F:hydrolase activity"/>
    <property type="evidence" value="ECO:0007669"/>
    <property type="project" value="UniProtKB-KW"/>
</dbReference>
<evidence type="ECO:0000256" key="7">
    <source>
        <dbReference type="ARBA" id="ARBA00022842"/>
    </source>
</evidence>
<proteinExistence type="inferred from homology"/>
<comment type="function">
    <text evidence="9">CRISPR (clustered regularly interspaced short palindromic repeat), is an adaptive immune system that provides protection against mobile genetic elements (viruses, transposable elements and conjugative plasmids). CRISPR clusters contain sequences complementary to antecedent mobile elements and target invading nucleic acids. CRISPR clusters are transcribed and processed into CRISPR RNA (crRNA). Functions as a ssRNA-specific endoribonuclease. Involved in the integration of spacer DNA into the CRISPR cassette.</text>
</comment>
<feature type="binding site" evidence="9">
    <location>
        <position position="8"/>
    </location>
    <ligand>
        <name>Mg(2+)</name>
        <dbReference type="ChEBI" id="CHEBI:18420"/>
        <note>catalytic</note>
    </ligand>
</feature>
<dbReference type="GO" id="GO:0043571">
    <property type="term" value="P:maintenance of CRISPR repeat elements"/>
    <property type="evidence" value="ECO:0007669"/>
    <property type="project" value="UniProtKB-UniRule"/>
</dbReference>
<accession>E6MK11</accession>
<dbReference type="Proteomes" id="UP000004754">
    <property type="component" value="Unassembled WGS sequence"/>
</dbReference>
<evidence type="ECO:0000256" key="5">
    <source>
        <dbReference type="ARBA" id="ARBA00022759"/>
    </source>
</evidence>
<dbReference type="STRING" id="887929.HMP0721_2346"/>
<evidence type="ECO:0000256" key="9">
    <source>
        <dbReference type="HAMAP-Rule" id="MF_01471"/>
    </source>
</evidence>
<dbReference type="EMBL" id="AEQN01000033">
    <property type="protein sequence ID" value="EFV00530.1"/>
    <property type="molecule type" value="Genomic_DNA"/>
</dbReference>